<evidence type="ECO:0000256" key="1">
    <source>
        <dbReference type="ARBA" id="ARBA00022679"/>
    </source>
</evidence>
<dbReference type="Pfam" id="PF00583">
    <property type="entry name" value="Acetyltransf_1"/>
    <property type="match status" value="1"/>
</dbReference>
<dbReference type="OrthoDB" id="572496at2"/>
<dbReference type="CDD" id="cd04301">
    <property type="entry name" value="NAT_SF"/>
    <property type="match status" value="1"/>
</dbReference>
<feature type="domain" description="N-acetyltransferase" evidence="3">
    <location>
        <begin position="1"/>
        <end position="151"/>
    </location>
</feature>
<organism evidence="4 5">
    <name type="scientific">Kribbella capetownensis</name>
    <dbReference type="NCBI Taxonomy" id="1572659"/>
    <lineage>
        <taxon>Bacteria</taxon>
        <taxon>Bacillati</taxon>
        <taxon>Actinomycetota</taxon>
        <taxon>Actinomycetes</taxon>
        <taxon>Propionibacteriales</taxon>
        <taxon>Kribbellaceae</taxon>
        <taxon>Kribbella</taxon>
    </lineage>
</organism>
<evidence type="ECO:0000313" key="4">
    <source>
        <dbReference type="EMBL" id="TCC51229.1"/>
    </source>
</evidence>
<keyword evidence="5" id="KW-1185">Reference proteome</keyword>
<evidence type="ECO:0000256" key="2">
    <source>
        <dbReference type="ARBA" id="ARBA00023315"/>
    </source>
</evidence>
<dbReference type="PANTHER" id="PTHR43800">
    <property type="entry name" value="PEPTIDYL-LYSINE N-ACETYLTRANSFERASE YJAB"/>
    <property type="match status" value="1"/>
</dbReference>
<sequence length="171" mass="18991">MNIRTARPDELELLRELEVAAGVLFRDIGMTDIAEHPAPPLEVFEESRQAGRLWVSTDADDRPTGFVLVTLVDDAAHIEQVSVDPDHQGQGLGRLLIEHVDSWAAGQGLEALTLSTFRSVPWNGPYYARLGFVELRPDEWTSGLTELLAAETAFGLDPAQRLFMRRTVTPQ</sequence>
<dbReference type="PROSITE" id="PS51186">
    <property type="entry name" value="GNAT"/>
    <property type="match status" value="1"/>
</dbReference>
<dbReference type="GO" id="GO:0016747">
    <property type="term" value="F:acyltransferase activity, transferring groups other than amino-acyl groups"/>
    <property type="evidence" value="ECO:0007669"/>
    <property type="project" value="InterPro"/>
</dbReference>
<reference evidence="4 5" key="1">
    <citation type="submission" date="2019-02" db="EMBL/GenBank/DDBJ databases">
        <title>Kribbella capetownensis sp. nov. and Kribbella speibonae sp. nov., isolated from soil.</title>
        <authorList>
            <person name="Curtis S.M."/>
            <person name="Norton I."/>
            <person name="Everest G.J."/>
            <person name="Meyers P.R."/>
        </authorList>
    </citation>
    <scope>NUCLEOTIDE SEQUENCE [LARGE SCALE GENOMIC DNA]</scope>
    <source>
        <strain evidence="4 5">YM53</strain>
    </source>
</reference>
<dbReference type="SUPFAM" id="SSF55729">
    <property type="entry name" value="Acyl-CoA N-acyltransferases (Nat)"/>
    <property type="match status" value="1"/>
</dbReference>
<protein>
    <submittedName>
        <fullName evidence="4">GNAT family N-acetyltransferase</fullName>
    </submittedName>
</protein>
<keyword evidence="1 4" id="KW-0808">Transferase</keyword>
<dbReference type="RefSeq" id="WP_131513913.1">
    <property type="nucleotide sequence ID" value="NZ_SJKD01000002.1"/>
</dbReference>
<dbReference type="InterPro" id="IPR016181">
    <property type="entry name" value="Acyl_CoA_acyltransferase"/>
</dbReference>
<dbReference type="AlphaFoldDB" id="A0A4R0JW36"/>
<dbReference type="InterPro" id="IPR000182">
    <property type="entry name" value="GNAT_dom"/>
</dbReference>
<dbReference type="PANTHER" id="PTHR43800:SF1">
    <property type="entry name" value="PEPTIDYL-LYSINE N-ACETYLTRANSFERASE YJAB"/>
    <property type="match status" value="1"/>
</dbReference>
<evidence type="ECO:0000313" key="5">
    <source>
        <dbReference type="Proteomes" id="UP000293342"/>
    </source>
</evidence>
<gene>
    <name evidence="4" type="ORF">E0H75_14000</name>
</gene>
<accession>A0A4R0JW36</accession>
<name>A0A4R0JW36_9ACTN</name>
<comment type="caution">
    <text evidence="4">The sequence shown here is derived from an EMBL/GenBank/DDBJ whole genome shotgun (WGS) entry which is preliminary data.</text>
</comment>
<dbReference type="Gene3D" id="3.40.630.30">
    <property type="match status" value="1"/>
</dbReference>
<dbReference type="EMBL" id="SJKD01000002">
    <property type="protein sequence ID" value="TCC51229.1"/>
    <property type="molecule type" value="Genomic_DNA"/>
</dbReference>
<dbReference type="Proteomes" id="UP000293342">
    <property type="component" value="Unassembled WGS sequence"/>
</dbReference>
<proteinExistence type="predicted"/>
<evidence type="ECO:0000259" key="3">
    <source>
        <dbReference type="PROSITE" id="PS51186"/>
    </source>
</evidence>
<keyword evidence="2" id="KW-0012">Acyltransferase</keyword>